<sequence length="208" mass="24369">MRKYKQHIILILGLISFISCTQKSFDTEEALWAHLKEEPNGYVQHKTINGIDFTLTYRPTDLLVKQELGKDINEKRVDSLREKYGEYLYFNLSMSRNNQELLSSTAHDRNRFGLLVNQLAFGMTNKVHLYTPKRDTIALLDYIYPRMYGMSNRTSMLLVYPKEEQLMKQDHINLSIEDIGLFTGEVTFKIPLDPLKDEPKLNFNKMLP</sequence>
<name>A0A6P0UIA6_9FLAO</name>
<dbReference type="AlphaFoldDB" id="A0A6P0UIA6"/>
<organism evidence="1 2">
    <name type="scientific">Leptobacterium flavescens</name>
    <dbReference type="NCBI Taxonomy" id="472055"/>
    <lineage>
        <taxon>Bacteria</taxon>
        <taxon>Pseudomonadati</taxon>
        <taxon>Bacteroidota</taxon>
        <taxon>Flavobacteriia</taxon>
        <taxon>Flavobacteriales</taxon>
        <taxon>Flavobacteriaceae</taxon>
        <taxon>Leptobacterium</taxon>
    </lineage>
</organism>
<accession>A0A6P0UIA6</accession>
<evidence type="ECO:0000313" key="2">
    <source>
        <dbReference type="Proteomes" id="UP000468581"/>
    </source>
</evidence>
<comment type="caution">
    <text evidence="1">The sequence shown here is derived from an EMBL/GenBank/DDBJ whole genome shotgun (WGS) entry which is preliminary data.</text>
</comment>
<protein>
    <recommendedName>
        <fullName evidence="3">Lipoprotein</fullName>
    </recommendedName>
</protein>
<gene>
    <name evidence="1" type="ORF">GWK08_06005</name>
</gene>
<evidence type="ECO:0000313" key="1">
    <source>
        <dbReference type="EMBL" id="NER12984.1"/>
    </source>
</evidence>
<dbReference type="EMBL" id="JAABOO010000001">
    <property type="protein sequence ID" value="NER12984.1"/>
    <property type="molecule type" value="Genomic_DNA"/>
</dbReference>
<dbReference type="PROSITE" id="PS51257">
    <property type="entry name" value="PROKAR_LIPOPROTEIN"/>
    <property type="match status" value="1"/>
</dbReference>
<dbReference type="Proteomes" id="UP000468581">
    <property type="component" value="Unassembled WGS sequence"/>
</dbReference>
<keyword evidence="2" id="KW-1185">Reference proteome</keyword>
<proteinExistence type="predicted"/>
<evidence type="ECO:0008006" key="3">
    <source>
        <dbReference type="Google" id="ProtNLM"/>
    </source>
</evidence>
<reference evidence="1 2" key="1">
    <citation type="submission" date="2020-01" db="EMBL/GenBank/DDBJ databases">
        <title>Leptobacterium flavescens.</title>
        <authorList>
            <person name="Wang G."/>
        </authorList>
    </citation>
    <scope>NUCLEOTIDE SEQUENCE [LARGE SCALE GENOMIC DNA]</scope>
    <source>
        <strain evidence="1 2">KCTC 22160</strain>
    </source>
</reference>
<dbReference type="RefSeq" id="WP_163605988.1">
    <property type="nucleotide sequence ID" value="NZ_JAABOO010000001.1"/>
</dbReference>